<dbReference type="EMBL" id="AKFS01000250">
    <property type="protein sequence ID" value="EJF39327.1"/>
    <property type="molecule type" value="Genomic_DNA"/>
</dbReference>
<evidence type="ECO:0000259" key="3">
    <source>
        <dbReference type="Pfam" id="PF25591"/>
    </source>
</evidence>
<feature type="compositionally biased region" description="Low complexity" evidence="1">
    <location>
        <begin position="259"/>
        <end position="278"/>
    </location>
</feature>
<feature type="region of interest" description="Disordered" evidence="1">
    <location>
        <begin position="59"/>
        <end position="289"/>
    </location>
</feature>
<dbReference type="OrthoDB" id="3261179at2"/>
<dbReference type="PATRIC" id="fig|1125717.3.peg.1554"/>
<feature type="region of interest" description="Disordered" evidence="1">
    <location>
        <begin position="425"/>
        <end position="465"/>
    </location>
</feature>
<organism evidence="4 5">
    <name type="scientific">Schaalia georgiae F0490</name>
    <dbReference type="NCBI Taxonomy" id="1125717"/>
    <lineage>
        <taxon>Bacteria</taxon>
        <taxon>Bacillati</taxon>
        <taxon>Actinomycetota</taxon>
        <taxon>Actinomycetes</taxon>
        <taxon>Actinomycetales</taxon>
        <taxon>Actinomycetaceae</taxon>
        <taxon>Schaalia</taxon>
    </lineage>
</organism>
<proteinExistence type="predicted"/>
<feature type="compositionally biased region" description="Gly residues" evidence="1">
    <location>
        <begin position="425"/>
        <end position="434"/>
    </location>
</feature>
<feature type="transmembrane region" description="Helical" evidence="2">
    <location>
        <begin position="395"/>
        <end position="416"/>
    </location>
</feature>
<name>J0N4H3_9ACTO</name>
<keyword evidence="2" id="KW-0812">Transmembrane</keyword>
<feature type="compositionally biased region" description="Low complexity" evidence="1">
    <location>
        <begin position="59"/>
        <end position="100"/>
    </location>
</feature>
<feature type="compositionally biased region" description="Polar residues" evidence="1">
    <location>
        <begin position="247"/>
        <end position="258"/>
    </location>
</feature>
<feature type="transmembrane region" description="Helical" evidence="2">
    <location>
        <begin position="331"/>
        <end position="353"/>
    </location>
</feature>
<dbReference type="RefSeq" id="WP_005871610.1">
    <property type="nucleotide sequence ID" value="NZ_AKFS01000250.1"/>
</dbReference>
<protein>
    <recommendedName>
        <fullName evidence="3">Leucine rich repeat variant domain-containing protein</fullName>
    </recommendedName>
</protein>
<evidence type="ECO:0000256" key="1">
    <source>
        <dbReference type="SAM" id="MobiDB-lite"/>
    </source>
</evidence>
<gene>
    <name evidence="4" type="ORF">HMPREF1317_1738</name>
</gene>
<dbReference type="AlphaFoldDB" id="J0N4H3"/>
<dbReference type="Proteomes" id="UP000004578">
    <property type="component" value="Unassembled WGS sequence"/>
</dbReference>
<keyword evidence="5" id="KW-1185">Reference proteome</keyword>
<feature type="transmembrane region" description="Helical" evidence="2">
    <location>
        <begin position="360"/>
        <end position="383"/>
    </location>
</feature>
<dbReference type="Pfam" id="PF25591">
    <property type="entry name" value="LRV_2"/>
    <property type="match status" value="1"/>
</dbReference>
<feature type="compositionally biased region" description="Low complexity" evidence="1">
    <location>
        <begin position="181"/>
        <end position="200"/>
    </location>
</feature>
<feature type="domain" description="Leucine rich repeat variant" evidence="3">
    <location>
        <begin position="8"/>
        <end position="61"/>
    </location>
</feature>
<dbReference type="InterPro" id="IPR057893">
    <property type="entry name" value="LRV_2"/>
</dbReference>
<reference evidence="4 5" key="1">
    <citation type="submission" date="2012-05" db="EMBL/GenBank/DDBJ databases">
        <authorList>
            <person name="Harkins D.M."/>
            <person name="Madupu R."/>
            <person name="Durkin A.S."/>
            <person name="Torralba M."/>
            <person name="Methe B."/>
            <person name="Sutton G.G."/>
            <person name="Nelson K.E."/>
        </authorList>
    </citation>
    <scope>NUCLEOTIDE SEQUENCE [LARGE SCALE GENOMIC DNA]</scope>
    <source>
        <strain evidence="4 5">F0490</strain>
    </source>
</reference>
<keyword evidence="2" id="KW-1133">Transmembrane helix</keyword>
<evidence type="ECO:0000313" key="4">
    <source>
        <dbReference type="EMBL" id="EJF39327.1"/>
    </source>
</evidence>
<accession>J0N4H3</accession>
<evidence type="ECO:0000313" key="5">
    <source>
        <dbReference type="Proteomes" id="UP000004578"/>
    </source>
</evidence>
<feature type="compositionally biased region" description="Polar residues" evidence="1">
    <location>
        <begin position="451"/>
        <end position="465"/>
    </location>
</feature>
<sequence length="465" mass="48454">MIDPSRLQASDMANPGLTANDLAVIAQARPDLHPFVVRHPSVYPALVAWIQAQHPGGQVQPVQGQWQQPGGQVQPVQGQWQQPGGQVQPVQGQWSQPGGQAQPVAEPQPVWGAQSDKRAHADAQAQPQAPSEPGGVQEPQAEAPAVEPSVEPEPSWDAQPDERAHADAQAQPQAPSEPGGVQEPQAEAPAVESPVEPEPSWDAQSDKRAHAVQESPRPQEPQASFAAPQGQSEPWKPQSAEPHAPQSGESQWNPQAANPQTPSYSSQYTYSSDWSAGPQGQGAQGATANEGGSGPRLIAFLGLLVASAVAIGSVFLPYLSHDGTGYSLFGTLQGTILMIGTAPIVVVALASWFVKKRWALLASVVLGGVATVVIAVVVTWVAVATGNLGIFTLSYGWYIGLFSVLLMVVATVLQALGLKKSQGGAVGSQPGAGGPAQSVQTGGESRLYQPGGTNPYQAGTTNPYQ</sequence>
<evidence type="ECO:0000256" key="2">
    <source>
        <dbReference type="SAM" id="Phobius"/>
    </source>
</evidence>
<comment type="caution">
    <text evidence="4">The sequence shown here is derived from an EMBL/GenBank/DDBJ whole genome shotgun (WGS) entry which is preliminary data.</text>
</comment>
<feature type="compositionally biased region" description="Low complexity" evidence="1">
    <location>
        <begin position="136"/>
        <end position="155"/>
    </location>
</feature>
<keyword evidence="2" id="KW-0472">Membrane</keyword>
<feature type="transmembrane region" description="Helical" evidence="2">
    <location>
        <begin position="297"/>
        <end position="319"/>
    </location>
</feature>